<gene>
    <name evidence="1" type="ORF">OWV82_001062</name>
</gene>
<organism evidence="1 2">
    <name type="scientific">Melia azedarach</name>
    <name type="common">Chinaberry tree</name>
    <dbReference type="NCBI Taxonomy" id="155640"/>
    <lineage>
        <taxon>Eukaryota</taxon>
        <taxon>Viridiplantae</taxon>
        <taxon>Streptophyta</taxon>
        <taxon>Embryophyta</taxon>
        <taxon>Tracheophyta</taxon>
        <taxon>Spermatophyta</taxon>
        <taxon>Magnoliopsida</taxon>
        <taxon>eudicotyledons</taxon>
        <taxon>Gunneridae</taxon>
        <taxon>Pentapetalae</taxon>
        <taxon>rosids</taxon>
        <taxon>malvids</taxon>
        <taxon>Sapindales</taxon>
        <taxon>Meliaceae</taxon>
        <taxon>Melia</taxon>
    </lineage>
</organism>
<evidence type="ECO:0000313" key="1">
    <source>
        <dbReference type="EMBL" id="KAJ4728065.1"/>
    </source>
</evidence>
<comment type="caution">
    <text evidence="1">The sequence shown here is derived from an EMBL/GenBank/DDBJ whole genome shotgun (WGS) entry which is preliminary data.</text>
</comment>
<proteinExistence type="predicted"/>
<reference evidence="1 2" key="1">
    <citation type="journal article" date="2023" name="Science">
        <title>Complex scaffold remodeling in plant triterpene biosynthesis.</title>
        <authorList>
            <person name="De La Pena R."/>
            <person name="Hodgson H."/>
            <person name="Liu J.C."/>
            <person name="Stephenson M.J."/>
            <person name="Martin A.C."/>
            <person name="Owen C."/>
            <person name="Harkess A."/>
            <person name="Leebens-Mack J."/>
            <person name="Jimenez L.E."/>
            <person name="Osbourn A."/>
            <person name="Sattely E.S."/>
        </authorList>
    </citation>
    <scope>NUCLEOTIDE SEQUENCE [LARGE SCALE GENOMIC DNA]</scope>
    <source>
        <strain evidence="2">cv. JPN11</strain>
        <tissue evidence="1">Leaf</tissue>
    </source>
</reference>
<name>A0ACC1YW66_MELAZ</name>
<sequence>MDTLSSSVSTLKVAALHTTSRELCHFKAPTTSQQLHPHHSHLLSTTKPNKTAASFSRKSLSFPILGSSGTSTPRLASATSHQKPASGYAAALLDKALCLNSLAAVQKDVQRLSRLLKNEQIRAIFADPFVGEKEKGQIVKEVVKKGKVNRYLAGLLRMLIERNKLGMVNDVLVEFERIYDEMIGTRVVFVSSMKKMEEDELFVIAKRVQKLSGAAKVKIKNFVDDRVPLPSFAV</sequence>
<accession>A0ACC1YW66</accession>
<dbReference type="EMBL" id="CM051394">
    <property type="protein sequence ID" value="KAJ4728065.1"/>
    <property type="molecule type" value="Genomic_DNA"/>
</dbReference>
<dbReference type="Proteomes" id="UP001164539">
    <property type="component" value="Chromosome 1"/>
</dbReference>
<protein>
    <submittedName>
        <fullName evidence="1">ATP synthase delta chain, chloroplastic</fullName>
    </submittedName>
</protein>
<evidence type="ECO:0000313" key="2">
    <source>
        <dbReference type="Proteomes" id="UP001164539"/>
    </source>
</evidence>
<keyword evidence="2" id="KW-1185">Reference proteome</keyword>